<evidence type="ECO:0000313" key="13">
    <source>
        <dbReference type="EMBL" id="HET46751.1"/>
    </source>
</evidence>
<accession>A0A7C2S8M2</accession>
<dbReference type="GO" id="GO:0015920">
    <property type="term" value="P:lipopolysaccharide transport"/>
    <property type="evidence" value="ECO:0007669"/>
    <property type="project" value="TreeGrafter"/>
</dbReference>
<evidence type="ECO:0000256" key="7">
    <source>
        <dbReference type="ARBA" id="ARBA00022903"/>
    </source>
</evidence>
<dbReference type="EMBL" id="DSMR01000077">
    <property type="protein sequence ID" value="HET46751.1"/>
    <property type="molecule type" value="Genomic_DNA"/>
</dbReference>
<dbReference type="GO" id="GO:0043190">
    <property type="term" value="C:ATP-binding cassette (ABC) transporter complex"/>
    <property type="evidence" value="ECO:0007669"/>
    <property type="project" value="InterPro"/>
</dbReference>
<dbReference type="InterPro" id="IPR013525">
    <property type="entry name" value="ABC2_TM"/>
</dbReference>
<dbReference type="GO" id="GO:0140359">
    <property type="term" value="F:ABC-type transporter activity"/>
    <property type="evidence" value="ECO:0007669"/>
    <property type="project" value="InterPro"/>
</dbReference>
<evidence type="ECO:0000256" key="11">
    <source>
        <dbReference type="RuleBase" id="RU361157"/>
    </source>
</evidence>
<feature type="transmembrane region" description="Helical" evidence="11">
    <location>
        <begin position="73"/>
        <end position="92"/>
    </location>
</feature>
<gene>
    <name evidence="13" type="ORF">ENQ31_01095</name>
</gene>
<dbReference type="Pfam" id="PF01061">
    <property type="entry name" value="ABC2_membrane"/>
    <property type="match status" value="1"/>
</dbReference>
<dbReference type="PANTHER" id="PTHR30413:SF10">
    <property type="entry name" value="CAPSULE POLYSACCHARIDE EXPORT INNER-MEMBRANE PROTEIN CTRC"/>
    <property type="match status" value="1"/>
</dbReference>
<keyword evidence="5" id="KW-0762">Sugar transport</keyword>
<keyword evidence="3 11" id="KW-0813">Transport</keyword>
<keyword evidence="8 11" id="KW-1133">Transmembrane helix</keyword>
<keyword evidence="6 11" id="KW-0812">Transmembrane</keyword>
<keyword evidence="7" id="KW-0972">Capsule biogenesis/degradation</keyword>
<reference evidence="13" key="1">
    <citation type="journal article" date="2020" name="mSystems">
        <title>Genome- and Community-Level Interaction Insights into Carbon Utilization and Element Cycling Functions of Hydrothermarchaeota in Hydrothermal Sediment.</title>
        <authorList>
            <person name="Zhou Z."/>
            <person name="Liu Y."/>
            <person name="Xu W."/>
            <person name="Pan J."/>
            <person name="Luo Z.H."/>
            <person name="Li M."/>
        </authorList>
    </citation>
    <scope>NUCLEOTIDE SEQUENCE [LARGE SCALE GENOMIC DNA]</scope>
    <source>
        <strain evidence="13">SpSt-299</strain>
    </source>
</reference>
<comment type="similarity">
    <text evidence="2 11">Belongs to the ABC-2 integral membrane protein family.</text>
</comment>
<dbReference type="PROSITE" id="PS51012">
    <property type="entry name" value="ABC_TM2"/>
    <property type="match status" value="1"/>
</dbReference>
<comment type="caution">
    <text evidence="13">The sequence shown here is derived from an EMBL/GenBank/DDBJ whole genome shotgun (WGS) entry which is preliminary data.</text>
</comment>
<name>A0A7C2S8M2_9BACT</name>
<comment type="caution">
    <text evidence="11">Lacks conserved residue(s) required for the propagation of feature annotation.</text>
</comment>
<proteinExistence type="inferred from homology"/>
<dbReference type="PANTHER" id="PTHR30413">
    <property type="entry name" value="INNER MEMBRANE TRANSPORT PERMEASE"/>
    <property type="match status" value="1"/>
</dbReference>
<evidence type="ECO:0000256" key="5">
    <source>
        <dbReference type="ARBA" id="ARBA00022597"/>
    </source>
</evidence>
<evidence type="ECO:0000256" key="4">
    <source>
        <dbReference type="ARBA" id="ARBA00022475"/>
    </source>
</evidence>
<keyword evidence="9" id="KW-0625">Polysaccharide transport</keyword>
<dbReference type="AlphaFoldDB" id="A0A7C2S8M2"/>
<evidence type="ECO:0000256" key="1">
    <source>
        <dbReference type="ARBA" id="ARBA00004651"/>
    </source>
</evidence>
<comment type="subcellular location">
    <subcellularLocation>
        <location evidence="1 11">Cell membrane</location>
        <topology evidence="1 11">Multi-pass membrane protein</topology>
    </subcellularLocation>
</comment>
<protein>
    <recommendedName>
        <fullName evidence="11">Transport permease protein</fullName>
    </recommendedName>
</protein>
<dbReference type="InterPro" id="IPR000412">
    <property type="entry name" value="ABC_2_transport"/>
</dbReference>
<feature type="transmembrane region" description="Helical" evidence="11">
    <location>
        <begin position="180"/>
        <end position="199"/>
    </location>
</feature>
<evidence type="ECO:0000256" key="9">
    <source>
        <dbReference type="ARBA" id="ARBA00023047"/>
    </source>
</evidence>
<feature type="domain" description="ABC transmembrane type-2" evidence="12">
    <location>
        <begin position="37"/>
        <end position="258"/>
    </location>
</feature>
<organism evidence="13">
    <name type="scientific">Thermoanaerobaculum aquaticum</name>
    <dbReference type="NCBI Taxonomy" id="1312852"/>
    <lineage>
        <taxon>Bacteria</taxon>
        <taxon>Pseudomonadati</taxon>
        <taxon>Acidobacteriota</taxon>
        <taxon>Thermoanaerobaculia</taxon>
        <taxon>Thermoanaerobaculales</taxon>
        <taxon>Thermoanaerobaculaceae</taxon>
        <taxon>Thermoanaerobaculum</taxon>
    </lineage>
</organism>
<evidence type="ECO:0000256" key="6">
    <source>
        <dbReference type="ARBA" id="ARBA00022692"/>
    </source>
</evidence>
<dbReference type="GO" id="GO:0015774">
    <property type="term" value="P:polysaccharide transport"/>
    <property type="evidence" value="ECO:0007669"/>
    <property type="project" value="UniProtKB-KW"/>
</dbReference>
<evidence type="ECO:0000256" key="2">
    <source>
        <dbReference type="ARBA" id="ARBA00007783"/>
    </source>
</evidence>
<evidence type="ECO:0000256" key="3">
    <source>
        <dbReference type="ARBA" id="ARBA00022448"/>
    </source>
</evidence>
<evidence type="ECO:0000259" key="12">
    <source>
        <dbReference type="PROSITE" id="PS51012"/>
    </source>
</evidence>
<feature type="transmembrane region" description="Helical" evidence="11">
    <location>
        <begin position="149"/>
        <end position="174"/>
    </location>
</feature>
<dbReference type="InterPro" id="IPR047817">
    <property type="entry name" value="ABC2_TM_bact-type"/>
</dbReference>
<feature type="transmembrane region" description="Helical" evidence="11">
    <location>
        <begin position="234"/>
        <end position="255"/>
    </location>
</feature>
<evidence type="ECO:0000256" key="8">
    <source>
        <dbReference type="ARBA" id="ARBA00022989"/>
    </source>
</evidence>
<sequence length="266" mass="28516">MAVEKARSLAREVWQHRSLVLTMAGRAIKARYAGSVLGLAWAVLEPLLQFGLYLLVFGVFLGLRGFAGGGTAFALWLLAGLVPFLLLQEGWVRAAGVFRAQAGLVKHVPVPLSALLVSELLAVLARHAVLVFLFMAVATVAGQAHLAGVPFLLMGLGLSLLLLVGGGLFLSVAGTYIPDVAPVTSTVMSLALYLTPILYPAHLVPPQLRRFLWVNPLFGLAETFRGFVGSVPAWPPVLATVVLSLILALAARSLFLRREKRLRDLV</sequence>
<dbReference type="PRINTS" id="PR00164">
    <property type="entry name" value="ABC2TRNSPORT"/>
</dbReference>
<evidence type="ECO:0000256" key="10">
    <source>
        <dbReference type="ARBA" id="ARBA00023136"/>
    </source>
</evidence>
<keyword evidence="10 11" id="KW-0472">Membrane</keyword>
<keyword evidence="4 11" id="KW-1003">Cell membrane</keyword>